<organism evidence="2 3">
    <name type="scientific">Trichinella nelsoni</name>
    <dbReference type="NCBI Taxonomy" id="6336"/>
    <lineage>
        <taxon>Eukaryota</taxon>
        <taxon>Metazoa</taxon>
        <taxon>Ecdysozoa</taxon>
        <taxon>Nematoda</taxon>
        <taxon>Enoplea</taxon>
        <taxon>Dorylaimia</taxon>
        <taxon>Trichinellida</taxon>
        <taxon>Trichinellidae</taxon>
        <taxon>Trichinella</taxon>
    </lineage>
</organism>
<feature type="transmembrane region" description="Helical" evidence="1">
    <location>
        <begin position="12"/>
        <end position="33"/>
    </location>
</feature>
<comment type="caution">
    <text evidence="2">The sequence shown here is derived from an EMBL/GenBank/DDBJ whole genome shotgun (WGS) entry which is preliminary data.</text>
</comment>
<proteinExistence type="predicted"/>
<sequence length="77" mass="8193">MNRKLVESGARYFCVVNLLLLPTIRCAAVLLSLPQPRGSKAPAALSLFLERAGMQSHVAHSSKSPSVGVLDLFSSIA</sequence>
<gene>
    <name evidence="2" type="ORF">T07_13462</name>
</gene>
<keyword evidence="1" id="KW-1133">Transmembrane helix</keyword>
<dbReference type="EMBL" id="JYDL01000042">
    <property type="protein sequence ID" value="KRX21148.1"/>
    <property type="molecule type" value="Genomic_DNA"/>
</dbReference>
<name>A0A0V0S370_9BILA</name>
<keyword evidence="1" id="KW-0812">Transmembrane</keyword>
<accession>A0A0V0S370</accession>
<evidence type="ECO:0000313" key="2">
    <source>
        <dbReference type="EMBL" id="KRX21148.1"/>
    </source>
</evidence>
<dbReference type="AlphaFoldDB" id="A0A0V0S370"/>
<evidence type="ECO:0000313" key="3">
    <source>
        <dbReference type="Proteomes" id="UP000054630"/>
    </source>
</evidence>
<protein>
    <submittedName>
        <fullName evidence="2">Uncharacterized protein</fullName>
    </submittedName>
</protein>
<evidence type="ECO:0000256" key="1">
    <source>
        <dbReference type="SAM" id="Phobius"/>
    </source>
</evidence>
<keyword evidence="1" id="KW-0472">Membrane</keyword>
<reference evidence="2 3" key="1">
    <citation type="submission" date="2015-01" db="EMBL/GenBank/DDBJ databases">
        <title>Evolution of Trichinella species and genotypes.</title>
        <authorList>
            <person name="Korhonen P.K."/>
            <person name="Edoardo P."/>
            <person name="Giuseppe L.R."/>
            <person name="Gasser R.B."/>
        </authorList>
    </citation>
    <scope>NUCLEOTIDE SEQUENCE [LARGE SCALE GENOMIC DNA]</scope>
    <source>
        <strain evidence="2">ISS37</strain>
    </source>
</reference>
<dbReference type="Proteomes" id="UP000054630">
    <property type="component" value="Unassembled WGS sequence"/>
</dbReference>
<keyword evidence="3" id="KW-1185">Reference proteome</keyword>